<sequence>MVGFAVFGRIEVYDSPVIFQLLENGKRKRIHQKRENRKTLLMRWKNVRETMGNWALPLFIVLPLFVMTVYMIMNPWP</sequence>
<name>A0AAJ1LKC3_MEDGN</name>
<reference evidence="2" key="1">
    <citation type="submission" date="2022-11" db="EMBL/GenBank/DDBJ databases">
        <title>Temperate bacteriophages infecting mucin-degrading bacterium Ruminococcus gnavus from the human gut.</title>
        <authorList>
            <person name="Buttimer C."/>
        </authorList>
    </citation>
    <scope>NUCLEOTIDE SEQUENCE</scope>
    <source>
        <strain evidence="2">CCUG 52279</strain>
    </source>
</reference>
<accession>A0AAJ1LKC3</accession>
<evidence type="ECO:0000313" key="3">
    <source>
        <dbReference type="Proteomes" id="UP001076974"/>
    </source>
</evidence>
<dbReference type="EMBL" id="JAPRBD010000007">
    <property type="protein sequence ID" value="MCZ0689906.1"/>
    <property type="molecule type" value="Genomic_DNA"/>
</dbReference>
<keyword evidence="1" id="KW-1133">Transmembrane helix</keyword>
<evidence type="ECO:0000256" key="1">
    <source>
        <dbReference type="SAM" id="Phobius"/>
    </source>
</evidence>
<dbReference type="RefSeq" id="WP_173891831.1">
    <property type="nucleotide sequence ID" value="NZ_BAABXV010000001.1"/>
</dbReference>
<evidence type="ECO:0000313" key="2">
    <source>
        <dbReference type="EMBL" id="MCZ0689906.1"/>
    </source>
</evidence>
<gene>
    <name evidence="2" type="ORF">OZZ16_08260</name>
</gene>
<dbReference type="Proteomes" id="UP001076974">
    <property type="component" value="Unassembled WGS sequence"/>
</dbReference>
<keyword evidence="1" id="KW-0472">Membrane</keyword>
<proteinExistence type="predicted"/>
<comment type="caution">
    <text evidence="2">The sequence shown here is derived from an EMBL/GenBank/DDBJ whole genome shotgun (WGS) entry which is preliminary data.</text>
</comment>
<protein>
    <submittedName>
        <fullName evidence="2">Uncharacterized protein</fullName>
    </submittedName>
</protein>
<organism evidence="2 3">
    <name type="scientific">Mediterraneibacter gnavus</name>
    <name type="common">Ruminococcus gnavus</name>
    <dbReference type="NCBI Taxonomy" id="33038"/>
    <lineage>
        <taxon>Bacteria</taxon>
        <taxon>Bacillati</taxon>
        <taxon>Bacillota</taxon>
        <taxon>Clostridia</taxon>
        <taxon>Lachnospirales</taxon>
        <taxon>Lachnospiraceae</taxon>
        <taxon>Mediterraneibacter</taxon>
    </lineage>
</organism>
<dbReference type="AlphaFoldDB" id="A0AAJ1LKC3"/>
<keyword evidence="1" id="KW-0812">Transmembrane</keyword>
<feature type="transmembrane region" description="Helical" evidence="1">
    <location>
        <begin position="51"/>
        <end position="73"/>
    </location>
</feature>